<dbReference type="InterPro" id="IPR036890">
    <property type="entry name" value="HATPase_C_sf"/>
</dbReference>
<dbReference type="RefSeq" id="WP_313763201.1">
    <property type="nucleotide sequence ID" value="NZ_BAAAVH010000108.1"/>
</dbReference>
<keyword evidence="1" id="KW-0723">Serine/threonine-protein kinase</keyword>
<dbReference type="PANTHER" id="PTHR35526:SF3">
    <property type="entry name" value="ANTI-SIGMA-F FACTOR RSBW"/>
    <property type="match status" value="1"/>
</dbReference>
<keyword evidence="5" id="KW-1185">Reference proteome</keyword>
<gene>
    <name evidence="4" type="ORF">ACFP0N_02420</name>
</gene>
<accession>A0ABW1EPB2</accession>
<reference evidence="5" key="1">
    <citation type="journal article" date="2019" name="Int. J. Syst. Evol. Microbiol.">
        <title>The Global Catalogue of Microorganisms (GCM) 10K type strain sequencing project: providing services to taxonomists for standard genome sequencing and annotation.</title>
        <authorList>
            <consortium name="The Broad Institute Genomics Platform"/>
            <consortium name="The Broad Institute Genome Sequencing Center for Infectious Disease"/>
            <person name="Wu L."/>
            <person name="Ma J."/>
        </authorList>
    </citation>
    <scope>NUCLEOTIDE SEQUENCE [LARGE SCALE GENOMIC DNA]</scope>
    <source>
        <strain evidence="5">CGMCC 4.1469</strain>
    </source>
</reference>
<evidence type="ECO:0000259" key="3">
    <source>
        <dbReference type="Pfam" id="PF13581"/>
    </source>
</evidence>
<proteinExistence type="predicted"/>
<keyword evidence="4" id="KW-0547">Nucleotide-binding</keyword>
<dbReference type="EMBL" id="JBHSOD010000002">
    <property type="protein sequence ID" value="MFC5883837.1"/>
    <property type="molecule type" value="Genomic_DNA"/>
</dbReference>
<dbReference type="Gene3D" id="3.30.565.10">
    <property type="entry name" value="Histidine kinase-like ATPase, C-terminal domain"/>
    <property type="match status" value="1"/>
</dbReference>
<dbReference type="PANTHER" id="PTHR35526">
    <property type="entry name" value="ANTI-SIGMA-F FACTOR RSBW-RELATED"/>
    <property type="match status" value="1"/>
</dbReference>
<comment type="caution">
    <text evidence="4">The sequence shown here is derived from an EMBL/GenBank/DDBJ whole genome shotgun (WGS) entry which is preliminary data.</text>
</comment>
<dbReference type="Proteomes" id="UP001596067">
    <property type="component" value="Unassembled WGS sequence"/>
</dbReference>
<evidence type="ECO:0000256" key="2">
    <source>
        <dbReference type="SAM" id="MobiDB-lite"/>
    </source>
</evidence>
<evidence type="ECO:0000256" key="1">
    <source>
        <dbReference type="ARBA" id="ARBA00022527"/>
    </source>
</evidence>
<dbReference type="InterPro" id="IPR003594">
    <property type="entry name" value="HATPase_dom"/>
</dbReference>
<evidence type="ECO:0000313" key="5">
    <source>
        <dbReference type="Proteomes" id="UP001596067"/>
    </source>
</evidence>
<evidence type="ECO:0000313" key="4">
    <source>
        <dbReference type="EMBL" id="MFC5883837.1"/>
    </source>
</evidence>
<feature type="domain" description="Histidine kinase/HSP90-like ATPase" evidence="3">
    <location>
        <begin position="78"/>
        <end position="190"/>
    </location>
</feature>
<keyword evidence="1" id="KW-0418">Kinase</keyword>
<keyword evidence="1" id="KW-0808">Transferase</keyword>
<dbReference type="CDD" id="cd16936">
    <property type="entry name" value="HATPase_RsbW-like"/>
    <property type="match status" value="1"/>
</dbReference>
<feature type="region of interest" description="Disordered" evidence="2">
    <location>
        <begin position="1"/>
        <end position="63"/>
    </location>
</feature>
<name>A0ABW1EPB2_9ACTN</name>
<keyword evidence="4" id="KW-0067">ATP-binding</keyword>
<dbReference type="InterPro" id="IPR050267">
    <property type="entry name" value="Anti-sigma-factor_SerPK"/>
</dbReference>
<dbReference type="SUPFAM" id="SSF55874">
    <property type="entry name" value="ATPase domain of HSP90 chaperone/DNA topoisomerase II/histidine kinase"/>
    <property type="match status" value="1"/>
</dbReference>
<dbReference type="GO" id="GO:0005524">
    <property type="term" value="F:ATP binding"/>
    <property type="evidence" value="ECO:0007669"/>
    <property type="project" value="UniProtKB-KW"/>
</dbReference>
<protein>
    <submittedName>
        <fullName evidence="4">ATP-binding protein</fullName>
    </submittedName>
</protein>
<organism evidence="4 5">
    <name type="scientific">Kitasatospora aburaviensis</name>
    <dbReference type="NCBI Taxonomy" id="67265"/>
    <lineage>
        <taxon>Bacteria</taxon>
        <taxon>Bacillati</taxon>
        <taxon>Actinomycetota</taxon>
        <taxon>Actinomycetes</taxon>
        <taxon>Kitasatosporales</taxon>
        <taxon>Streptomycetaceae</taxon>
        <taxon>Kitasatospora</taxon>
    </lineage>
</organism>
<sequence>MDGQSRFPRQRTGSGDVFRPRAQGGTPGVPGAAGTAGPTGAPGQAGTAGTAGAGGRAQAGAPAPGCALHRRLHLALDPADLVAVGAVRHRLRSALSRWGVPELADTAELLSSELVTNALLHTGQGAIFEAVLGADLRLRIEVQDNAARLPGRRRDPDAEYATSGRGLMLVEALADDWGVQLRGDGKVTWFELATP</sequence>
<dbReference type="Pfam" id="PF13581">
    <property type="entry name" value="HATPase_c_2"/>
    <property type="match status" value="1"/>
</dbReference>
<feature type="compositionally biased region" description="Low complexity" evidence="2">
    <location>
        <begin position="29"/>
        <end position="48"/>
    </location>
</feature>